<dbReference type="GO" id="GO:0016020">
    <property type="term" value="C:membrane"/>
    <property type="evidence" value="ECO:0007669"/>
    <property type="project" value="UniProtKB-SubCell"/>
</dbReference>
<dbReference type="AlphaFoldDB" id="A0A2M7E9F5"/>
<dbReference type="PANTHER" id="PTHR43390">
    <property type="entry name" value="SIGNAL PEPTIDASE I"/>
    <property type="match status" value="1"/>
</dbReference>
<evidence type="ECO:0000256" key="5">
    <source>
        <dbReference type="ARBA" id="ARBA00022801"/>
    </source>
</evidence>
<dbReference type="EC" id="3.4.21.89" evidence="3 7"/>
<comment type="catalytic activity">
    <reaction evidence="1 7">
        <text>Cleavage of hydrophobic, N-terminal signal or leader sequences from secreted and periplasmic proteins.</text>
        <dbReference type="EC" id="3.4.21.89"/>
    </reaction>
</comment>
<evidence type="ECO:0000256" key="1">
    <source>
        <dbReference type="ARBA" id="ARBA00000677"/>
    </source>
</evidence>
<reference evidence="11" key="1">
    <citation type="submission" date="2017-09" db="EMBL/GenBank/DDBJ databases">
        <title>Depth-based differentiation of microbial function through sediment-hosted aquifers and enrichment of novel symbionts in the deep terrestrial subsurface.</title>
        <authorList>
            <person name="Probst A.J."/>
            <person name="Ladd B."/>
            <person name="Jarett J.K."/>
            <person name="Geller-Mcgrath D.E."/>
            <person name="Sieber C.M.K."/>
            <person name="Emerson J.B."/>
            <person name="Anantharaman K."/>
            <person name="Thomas B.C."/>
            <person name="Malmstrom R."/>
            <person name="Stieglmeier M."/>
            <person name="Klingl A."/>
            <person name="Woyke T."/>
            <person name="Ryan C.M."/>
            <person name="Banfield J.F."/>
        </authorList>
    </citation>
    <scope>NUCLEOTIDE SEQUENCE [LARGE SCALE GENOMIC DNA]</scope>
</reference>
<feature type="active site" evidence="6">
    <location>
        <position position="36"/>
    </location>
</feature>
<dbReference type="SUPFAM" id="SSF51306">
    <property type="entry name" value="LexA/Signal peptidase"/>
    <property type="match status" value="1"/>
</dbReference>
<evidence type="ECO:0000256" key="8">
    <source>
        <dbReference type="RuleBase" id="RU362042"/>
    </source>
</evidence>
<accession>A0A2M7E9F5</accession>
<dbReference type="PANTHER" id="PTHR43390:SF1">
    <property type="entry name" value="CHLOROPLAST PROCESSING PEPTIDASE"/>
    <property type="match status" value="1"/>
</dbReference>
<dbReference type="PROSITE" id="PS00501">
    <property type="entry name" value="SPASE_I_1"/>
    <property type="match status" value="1"/>
</dbReference>
<feature type="domain" description="Peptidase S26" evidence="9">
    <location>
        <begin position="7"/>
        <end position="101"/>
    </location>
</feature>
<dbReference type="EMBL" id="PETL01000125">
    <property type="protein sequence ID" value="PIV64372.1"/>
    <property type="molecule type" value="Genomic_DNA"/>
</dbReference>
<dbReference type="InterPro" id="IPR019757">
    <property type="entry name" value="Pept_S26A_signal_pept_1_Lys-AS"/>
</dbReference>
<gene>
    <name evidence="10" type="primary">lepB</name>
    <name evidence="10" type="ORF">COS11_02540</name>
</gene>
<evidence type="ECO:0000256" key="2">
    <source>
        <dbReference type="ARBA" id="ARBA00009370"/>
    </source>
</evidence>
<dbReference type="Pfam" id="PF10502">
    <property type="entry name" value="Peptidase_S26"/>
    <property type="match status" value="1"/>
</dbReference>
<protein>
    <recommendedName>
        <fullName evidence="3 7">Signal peptidase I</fullName>
        <ecNumber evidence="3 7">3.4.21.89</ecNumber>
    </recommendedName>
</protein>
<dbReference type="CDD" id="cd06530">
    <property type="entry name" value="S26_SPase_I"/>
    <property type="match status" value="1"/>
</dbReference>
<evidence type="ECO:0000256" key="7">
    <source>
        <dbReference type="RuleBase" id="RU003993"/>
    </source>
</evidence>
<evidence type="ECO:0000313" key="11">
    <source>
        <dbReference type="Proteomes" id="UP000228886"/>
    </source>
</evidence>
<evidence type="ECO:0000256" key="3">
    <source>
        <dbReference type="ARBA" id="ARBA00013208"/>
    </source>
</evidence>
<organism evidence="10 11">
    <name type="scientific">bacterium (Candidatus Ratteibacteria) CG01_land_8_20_14_3_00_40_19</name>
    <dbReference type="NCBI Taxonomy" id="2014290"/>
    <lineage>
        <taxon>Bacteria</taxon>
        <taxon>Candidatus Ratteibacteria</taxon>
    </lineage>
</organism>
<proteinExistence type="inferred from homology"/>
<name>A0A2M7E9F5_9BACT</name>
<dbReference type="PROSITE" id="PS00760">
    <property type="entry name" value="SPASE_I_2"/>
    <property type="match status" value="1"/>
</dbReference>
<dbReference type="GO" id="GO:0009003">
    <property type="term" value="F:signal peptidase activity"/>
    <property type="evidence" value="ECO:0007669"/>
    <property type="project" value="UniProtKB-EC"/>
</dbReference>
<dbReference type="GO" id="GO:0004252">
    <property type="term" value="F:serine-type endopeptidase activity"/>
    <property type="evidence" value="ECO:0007669"/>
    <property type="project" value="InterPro"/>
</dbReference>
<keyword evidence="5 7" id="KW-0378">Hydrolase</keyword>
<dbReference type="PRINTS" id="PR00727">
    <property type="entry name" value="LEADERPTASE"/>
</dbReference>
<dbReference type="GO" id="GO:0006465">
    <property type="term" value="P:signal peptide processing"/>
    <property type="evidence" value="ECO:0007669"/>
    <property type="project" value="InterPro"/>
</dbReference>
<evidence type="ECO:0000313" key="10">
    <source>
        <dbReference type="EMBL" id="PIV64372.1"/>
    </source>
</evidence>
<feature type="active site" evidence="6">
    <location>
        <position position="79"/>
    </location>
</feature>
<keyword evidence="4 7" id="KW-0645">Protease</keyword>
<dbReference type="InterPro" id="IPR019533">
    <property type="entry name" value="Peptidase_S26"/>
</dbReference>
<dbReference type="Gene3D" id="2.10.109.10">
    <property type="entry name" value="Umud Fragment, subunit A"/>
    <property type="match status" value="1"/>
</dbReference>
<evidence type="ECO:0000259" key="9">
    <source>
        <dbReference type="Pfam" id="PF10502"/>
    </source>
</evidence>
<evidence type="ECO:0000256" key="4">
    <source>
        <dbReference type="ARBA" id="ARBA00022670"/>
    </source>
</evidence>
<dbReference type="InterPro" id="IPR000223">
    <property type="entry name" value="Pept_S26A_signal_pept_1"/>
</dbReference>
<dbReference type="InterPro" id="IPR019756">
    <property type="entry name" value="Pept_S26A_signal_pept_1_Ser-AS"/>
</dbReference>
<dbReference type="Proteomes" id="UP000228886">
    <property type="component" value="Unassembled WGS sequence"/>
</dbReference>
<dbReference type="InterPro" id="IPR036286">
    <property type="entry name" value="LexA/Signal_pep-like_sf"/>
</dbReference>
<dbReference type="NCBIfam" id="TIGR02227">
    <property type="entry name" value="sigpep_I_bact"/>
    <property type="match status" value="1"/>
</dbReference>
<comment type="caution">
    <text evidence="10">The sequence shown here is derived from an EMBL/GenBank/DDBJ whole genome shotgun (WGS) entry which is preliminary data.</text>
</comment>
<comment type="similarity">
    <text evidence="2 8">Belongs to the peptidase S26 family.</text>
</comment>
<sequence>MKRKLRRKILWLILVVLFLLFTRKYLAQPFFVLGKSMEPTLKDRRICLVNKAIYHFKLPERGEVVVFRTNEEPHLYFTKRIVGLPGEIIEIRKGRVFIDGRYYF</sequence>
<evidence type="ECO:0000256" key="6">
    <source>
        <dbReference type="PIRSR" id="PIRSR600223-1"/>
    </source>
</evidence>
<comment type="subcellular location">
    <subcellularLocation>
        <location evidence="8">Membrane</location>
        <topology evidence="8">Single-pass type II membrane protein</topology>
    </subcellularLocation>
</comment>